<evidence type="ECO:0000259" key="1">
    <source>
        <dbReference type="Pfam" id="PF05695"/>
    </source>
</evidence>
<evidence type="ECO:0000313" key="3">
    <source>
        <dbReference type="Proteomes" id="UP001311915"/>
    </source>
</evidence>
<comment type="caution">
    <text evidence="2">The sequence shown here is derived from an EMBL/GenBank/DDBJ whole genome shotgun (WGS) entry which is preliminary data.</text>
</comment>
<dbReference type="EMBL" id="JAWPEI010000004">
    <property type="protein sequence ID" value="KAK4728330.1"/>
    <property type="molecule type" value="Genomic_DNA"/>
</dbReference>
<organism evidence="2 3">
    <name type="scientific">Solanum pinnatisectum</name>
    <name type="common">tansyleaf nightshade</name>
    <dbReference type="NCBI Taxonomy" id="50273"/>
    <lineage>
        <taxon>Eukaryota</taxon>
        <taxon>Viridiplantae</taxon>
        <taxon>Streptophyta</taxon>
        <taxon>Embryophyta</taxon>
        <taxon>Tracheophyta</taxon>
        <taxon>Spermatophyta</taxon>
        <taxon>Magnoliopsida</taxon>
        <taxon>eudicotyledons</taxon>
        <taxon>Gunneridae</taxon>
        <taxon>Pentapetalae</taxon>
        <taxon>asterids</taxon>
        <taxon>lamiids</taxon>
        <taxon>Solanales</taxon>
        <taxon>Solanaceae</taxon>
        <taxon>Solanoideae</taxon>
        <taxon>Solaneae</taxon>
        <taxon>Solanum</taxon>
    </lineage>
</organism>
<dbReference type="InterPro" id="IPR056777">
    <property type="entry name" value="Ycf2_N"/>
</dbReference>
<proteinExistence type="predicted"/>
<reference evidence="2 3" key="1">
    <citation type="submission" date="2023-10" db="EMBL/GenBank/DDBJ databases">
        <title>Genome-Wide Identification Analysis in wild type Solanum Pinnatisectum Reveals Some Genes Defensing Phytophthora Infestans.</title>
        <authorList>
            <person name="Sun C."/>
        </authorList>
    </citation>
    <scope>NUCLEOTIDE SEQUENCE [LARGE SCALE GENOMIC DNA]</scope>
    <source>
        <strain evidence="2">LQN</strain>
        <tissue evidence="2">Leaf</tissue>
    </source>
</reference>
<evidence type="ECO:0000313" key="2">
    <source>
        <dbReference type="EMBL" id="KAK4728330.1"/>
    </source>
</evidence>
<protein>
    <recommendedName>
        <fullName evidence="1">Ycf2 N-terminal domain-containing protein</fullName>
    </recommendedName>
</protein>
<dbReference type="Proteomes" id="UP001311915">
    <property type="component" value="Unassembled WGS sequence"/>
</dbReference>
<accession>A0AAV9LV19</accession>
<dbReference type="AlphaFoldDB" id="A0AAV9LV19"/>
<feature type="domain" description="Ycf2 N-terminal" evidence="1">
    <location>
        <begin position="16"/>
        <end position="57"/>
    </location>
</feature>
<sequence>MLAIKVATAGMAARSVTGGVYISGTPLTEGQIVNFERTYCQPLSDMNLSDLEGKNLNVLRKGRCIEPFNEIVLFQLSQNEIYSKHICHGSLLRQGTNI</sequence>
<gene>
    <name evidence="2" type="ORF">R3W88_021318</name>
</gene>
<name>A0AAV9LV19_9SOLN</name>
<dbReference type="Pfam" id="PF05695">
    <property type="entry name" value="Ycf2"/>
    <property type="match status" value="1"/>
</dbReference>
<keyword evidence="3" id="KW-1185">Reference proteome</keyword>